<dbReference type="SUPFAM" id="SSF54862">
    <property type="entry name" value="4Fe-4S ferredoxins"/>
    <property type="match status" value="1"/>
</dbReference>
<evidence type="ECO:0000256" key="6">
    <source>
        <dbReference type="ARBA" id="ARBA00022982"/>
    </source>
</evidence>
<evidence type="ECO:0000256" key="4">
    <source>
        <dbReference type="ARBA" id="ARBA00022723"/>
    </source>
</evidence>
<organism evidence="14 15">
    <name type="scientific">Thecamonas trahens ATCC 50062</name>
    <dbReference type="NCBI Taxonomy" id="461836"/>
    <lineage>
        <taxon>Eukaryota</taxon>
        <taxon>Apusozoa</taxon>
        <taxon>Apusomonadida</taxon>
        <taxon>Apusomonadidae</taxon>
        <taxon>Thecamonas</taxon>
    </lineage>
</organism>
<dbReference type="EC" id="1.5.5.1" evidence="11"/>
<dbReference type="eggNOG" id="KOG2415">
    <property type="taxonomic scope" value="Eukaryota"/>
</dbReference>
<evidence type="ECO:0000256" key="5">
    <source>
        <dbReference type="ARBA" id="ARBA00022827"/>
    </source>
</evidence>
<dbReference type="SUPFAM" id="SSF54373">
    <property type="entry name" value="FAD-linked reductases, C-terminal domain"/>
    <property type="match status" value="1"/>
</dbReference>
<dbReference type="InterPro" id="IPR040156">
    <property type="entry name" value="ETF-QO"/>
</dbReference>
<dbReference type="RefSeq" id="XP_013753576.1">
    <property type="nucleotide sequence ID" value="XM_013898122.1"/>
</dbReference>
<dbReference type="OrthoDB" id="437331at2759"/>
<dbReference type="PANTHER" id="PTHR10617">
    <property type="entry name" value="ELECTRON TRANSFER FLAVOPROTEIN-UBIQUINONE OXIDOREDUCTASE"/>
    <property type="match status" value="1"/>
</dbReference>
<keyword evidence="7 11" id="KW-0560">Oxidoreductase</keyword>
<evidence type="ECO:0000256" key="11">
    <source>
        <dbReference type="RuleBase" id="RU366068"/>
    </source>
</evidence>
<dbReference type="InterPro" id="IPR007859">
    <property type="entry name" value="ETF-QO/FixX_C"/>
</dbReference>
<protein>
    <recommendedName>
        <fullName evidence="11">Electron transfer flavoprotein-ubiquinone oxidoreductase</fullName>
        <shortName evidence="11">ETF-QO</shortName>
        <ecNumber evidence="11">1.5.5.1</ecNumber>
    </recommendedName>
</protein>
<feature type="domain" description="ETF-QO/FixC ubiquinone-binding" evidence="13">
    <location>
        <begin position="233"/>
        <end position="326"/>
    </location>
</feature>
<name>A0A0L0DRE6_THETB</name>
<dbReference type="AlphaFoldDB" id="A0A0L0DRE6"/>
<evidence type="ECO:0000256" key="8">
    <source>
        <dbReference type="ARBA" id="ARBA00023004"/>
    </source>
</evidence>
<dbReference type="Gene3D" id="3.30.70.20">
    <property type="match status" value="1"/>
</dbReference>
<comment type="catalytic activity">
    <reaction evidence="11">
        <text>a ubiquinone + reduced [electron-transfer flavoprotein] = a ubiquinol + oxidized [electron-transfer flavoprotein] + H(+)</text>
        <dbReference type="Rhea" id="RHEA:24052"/>
        <dbReference type="Rhea" id="RHEA-COMP:9565"/>
        <dbReference type="Rhea" id="RHEA-COMP:9566"/>
        <dbReference type="Rhea" id="RHEA-COMP:10685"/>
        <dbReference type="Rhea" id="RHEA-COMP:10686"/>
        <dbReference type="ChEBI" id="CHEBI:15378"/>
        <dbReference type="ChEBI" id="CHEBI:16389"/>
        <dbReference type="ChEBI" id="CHEBI:17976"/>
        <dbReference type="ChEBI" id="CHEBI:57692"/>
        <dbReference type="ChEBI" id="CHEBI:58307"/>
        <dbReference type="EC" id="1.5.5.1"/>
    </reaction>
</comment>
<gene>
    <name evidence="14" type="ORF">AMSG_10412</name>
</gene>
<evidence type="ECO:0000259" key="13">
    <source>
        <dbReference type="Pfam" id="PF21162"/>
    </source>
</evidence>
<feature type="domain" description="ETF-QO/FixX C-terminal" evidence="12">
    <location>
        <begin position="477"/>
        <end position="576"/>
    </location>
</feature>
<comment type="cofactor">
    <cofactor evidence="11">
        <name>[4Fe-4S] cluster</name>
        <dbReference type="ChEBI" id="CHEBI:49883"/>
    </cofactor>
    <text evidence="11">Binds 1 [4Fe-4S] cluster.</text>
</comment>
<keyword evidence="4 11" id="KW-0479">Metal-binding</keyword>
<proteinExistence type="predicted"/>
<dbReference type="GO" id="GO:0046872">
    <property type="term" value="F:metal ion binding"/>
    <property type="evidence" value="ECO:0007669"/>
    <property type="project" value="UniProtKB-KW"/>
</dbReference>
<evidence type="ECO:0000256" key="3">
    <source>
        <dbReference type="ARBA" id="ARBA00022630"/>
    </source>
</evidence>
<dbReference type="Gene3D" id="3.30.9.90">
    <property type="match status" value="1"/>
</dbReference>
<evidence type="ECO:0000313" key="14">
    <source>
        <dbReference type="EMBL" id="KNC54561.1"/>
    </source>
</evidence>
<keyword evidence="5 11" id="KW-0274">FAD</keyword>
<dbReference type="Pfam" id="PF21162">
    <property type="entry name" value="ETFQO_UQ-bd"/>
    <property type="match status" value="1"/>
</dbReference>
<keyword evidence="6 11" id="KW-0249">Electron transport</keyword>
<dbReference type="GeneID" id="25568640"/>
<evidence type="ECO:0000256" key="10">
    <source>
        <dbReference type="ARBA" id="ARBA00023075"/>
    </source>
</evidence>
<evidence type="ECO:0000256" key="1">
    <source>
        <dbReference type="ARBA" id="ARBA00001974"/>
    </source>
</evidence>
<keyword evidence="10 11" id="KW-0830">Ubiquinone</keyword>
<dbReference type="Pfam" id="PF05187">
    <property type="entry name" value="Fer4_ETF_QO"/>
    <property type="match status" value="1"/>
</dbReference>
<keyword evidence="3 11" id="KW-0285">Flavoprotein</keyword>
<dbReference type="SUPFAM" id="SSF51905">
    <property type="entry name" value="FAD/NAD(P)-binding domain"/>
    <property type="match status" value="1"/>
</dbReference>
<keyword evidence="15" id="KW-1185">Reference proteome</keyword>
<dbReference type="GO" id="GO:0051539">
    <property type="term" value="F:4 iron, 4 sulfur cluster binding"/>
    <property type="evidence" value="ECO:0007669"/>
    <property type="project" value="UniProtKB-UniRule"/>
</dbReference>
<evidence type="ECO:0000256" key="2">
    <source>
        <dbReference type="ARBA" id="ARBA00022448"/>
    </source>
</evidence>
<dbReference type="STRING" id="461836.A0A0L0DRE6"/>
<dbReference type="OMA" id="INFQNCV"/>
<reference evidence="14 15" key="1">
    <citation type="submission" date="2010-05" db="EMBL/GenBank/DDBJ databases">
        <title>The Genome Sequence of Thecamonas trahens ATCC 50062.</title>
        <authorList>
            <consortium name="The Broad Institute Genome Sequencing Platform"/>
            <person name="Russ C."/>
            <person name="Cuomo C."/>
            <person name="Shea T."/>
            <person name="Young S.K."/>
            <person name="Zeng Q."/>
            <person name="Koehrsen M."/>
            <person name="Haas B."/>
            <person name="Borodovsky M."/>
            <person name="Guigo R."/>
            <person name="Alvarado L."/>
            <person name="Berlin A."/>
            <person name="Bochicchio J."/>
            <person name="Borenstein D."/>
            <person name="Chapman S."/>
            <person name="Chen Z."/>
            <person name="Freedman E."/>
            <person name="Gellesch M."/>
            <person name="Goldberg J."/>
            <person name="Griggs A."/>
            <person name="Gujja S."/>
            <person name="Heilman E."/>
            <person name="Heiman D."/>
            <person name="Hepburn T."/>
            <person name="Howarth C."/>
            <person name="Jen D."/>
            <person name="Larson L."/>
            <person name="Mehta T."/>
            <person name="Park D."/>
            <person name="Pearson M."/>
            <person name="Roberts A."/>
            <person name="Saif S."/>
            <person name="Shenoy N."/>
            <person name="Sisk P."/>
            <person name="Stolte C."/>
            <person name="Sykes S."/>
            <person name="Thomson T."/>
            <person name="Walk T."/>
            <person name="White J."/>
            <person name="Yandava C."/>
            <person name="Burger G."/>
            <person name="Gray M.W."/>
            <person name="Holland P.W.H."/>
            <person name="King N."/>
            <person name="Lang F.B.F."/>
            <person name="Roger A.J."/>
            <person name="Ruiz-Trillo I."/>
            <person name="Lander E."/>
            <person name="Nusbaum C."/>
        </authorList>
    </citation>
    <scope>NUCLEOTIDE SEQUENCE [LARGE SCALE GENOMIC DNA]</scope>
    <source>
        <strain evidence="14 15">ATCC 50062</strain>
    </source>
</reference>
<keyword evidence="2 11" id="KW-0813">Transport</keyword>
<dbReference type="InterPro" id="IPR036188">
    <property type="entry name" value="FAD/NAD-bd_sf"/>
</dbReference>
<dbReference type="GO" id="GO:0004174">
    <property type="term" value="F:electron-transferring-flavoprotein dehydrogenase activity"/>
    <property type="evidence" value="ECO:0007669"/>
    <property type="project" value="UniProtKB-UniRule"/>
</dbReference>
<dbReference type="EMBL" id="GL349491">
    <property type="protein sequence ID" value="KNC54561.1"/>
    <property type="molecule type" value="Genomic_DNA"/>
</dbReference>
<dbReference type="Pfam" id="PF13450">
    <property type="entry name" value="NAD_binding_8"/>
    <property type="match status" value="1"/>
</dbReference>
<dbReference type="PANTHER" id="PTHR10617:SF107">
    <property type="entry name" value="ELECTRON TRANSFER FLAVOPROTEIN-UBIQUINONE OXIDOREDUCTASE, MITOCHONDRIAL"/>
    <property type="match status" value="1"/>
</dbReference>
<accession>A0A0L0DRE6</accession>
<evidence type="ECO:0000256" key="9">
    <source>
        <dbReference type="ARBA" id="ARBA00023014"/>
    </source>
</evidence>
<evidence type="ECO:0000259" key="12">
    <source>
        <dbReference type="Pfam" id="PF05187"/>
    </source>
</evidence>
<evidence type="ECO:0000313" key="15">
    <source>
        <dbReference type="Proteomes" id="UP000054408"/>
    </source>
</evidence>
<dbReference type="Proteomes" id="UP000054408">
    <property type="component" value="Unassembled WGS sequence"/>
</dbReference>
<keyword evidence="9 11" id="KW-0411">Iron-sulfur</keyword>
<dbReference type="InterPro" id="IPR049398">
    <property type="entry name" value="ETF-QO/FixC_UQ-bd"/>
</dbReference>
<comment type="function">
    <text evidence="11">Accepts electrons from ETF and reduces ubiquinone.</text>
</comment>
<sequence length="578" mass="62272">MGMGMGMGMFSTSAHVSDDGAEDEAFIDEVDVLIVGGGPAGLSAAIRAKQAFADAGQDDRRVLVLEKGAELGAHILSGNVFETRALDELIPDWKDKGAPLVTPAKDDSFVFLTSESSAITSPIVPPQMHNDGNYIISLGKLVRWLGEQAEELGVEVYPGYAGARVVYNDDGSVRGVATGDMGIAKDGSKKPDFMPGMELHAPVTLFAEGARGSMSLMVMDKFGLRDGVMPQSYGLGIKELWQVPDEIYQPGLIQHTIGWPLDTATYGGSFLYHQEDNTVAVGFVIGLDYPNPYLNPFREFQRFKHHPEVAKHLAGGERISYGARAINEGGLQAIPKLAFPGGALIGCSAGFLNVPKIKGTHTAMQSGMYAADAAVSALMAAGDDASSILASDAGGITLDNYVETIESSWVYDELRSVRNIRPGFQYGFWPGMANAAFETATFGKAPWTLTMKHEDHEARVTADNPAAKEIEYPKPDGVLSFDLPSSVFLANNSYEEDQPSHLHVHSQQTAVDDLNRFAGQAHRFCPAGVYTFMENESGPYLHTSPSNCVQCKCCSIVAPHYIEWRVPEGANGPLYSSM</sequence>
<keyword evidence="8 11" id="KW-0408">Iron</keyword>
<dbReference type="GO" id="GO:0005743">
    <property type="term" value="C:mitochondrial inner membrane"/>
    <property type="evidence" value="ECO:0007669"/>
    <property type="project" value="TreeGrafter"/>
</dbReference>
<comment type="cofactor">
    <cofactor evidence="1 11">
        <name>FAD</name>
        <dbReference type="ChEBI" id="CHEBI:57692"/>
    </cofactor>
</comment>
<evidence type="ECO:0000256" key="7">
    <source>
        <dbReference type="ARBA" id="ARBA00023002"/>
    </source>
</evidence>
<dbReference type="Gene3D" id="3.50.50.60">
    <property type="entry name" value="FAD/NAD(P)-binding domain"/>
    <property type="match status" value="1"/>
</dbReference>